<keyword evidence="1" id="KW-1133">Transmembrane helix</keyword>
<gene>
    <name evidence="2" type="ORF">FEV09_17730</name>
</gene>
<keyword evidence="3" id="KW-1185">Reference proteome</keyword>
<dbReference type="PANTHER" id="PTHR30221:SF1">
    <property type="entry name" value="SMALL-CONDUCTANCE MECHANOSENSITIVE CHANNEL"/>
    <property type="match status" value="1"/>
</dbReference>
<reference evidence="2" key="1">
    <citation type="submission" date="2019-05" db="EMBL/GenBank/DDBJ databases">
        <title>Whole genome sequencing of Pseudanabaena catenata USMAC16.</title>
        <authorList>
            <person name="Khan Z."/>
            <person name="Omar W.M."/>
            <person name="Convey P."/>
            <person name="Merican F."/>
            <person name="Najimudin N."/>
        </authorList>
    </citation>
    <scope>NUCLEOTIDE SEQUENCE</scope>
    <source>
        <strain evidence="2">USMAC16</strain>
    </source>
</reference>
<comment type="caution">
    <text evidence="2">The sequence shown here is derived from an EMBL/GenBank/DDBJ whole genome shotgun (WGS) entry which is preliminary data.</text>
</comment>
<feature type="transmembrane region" description="Helical" evidence="1">
    <location>
        <begin position="335"/>
        <end position="354"/>
    </location>
</feature>
<dbReference type="PANTHER" id="PTHR30221">
    <property type="entry name" value="SMALL-CONDUCTANCE MECHANOSENSITIVE CHANNEL"/>
    <property type="match status" value="1"/>
</dbReference>
<accession>A0A9X4RJ78</accession>
<feature type="transmembrane region" description="Helical" evidence="1">
    <location>
        <begin position="116"/>
        <end position="143"/>
    </location>
</feature>
<feature type="transmembrane region" description="Helical" evidence="1">
    <location>
        <begin position="183"/>
        <end position="205"/>
    </location>
</feature>
<proteinExistence type="predicted"/>
<keyword evidence="1" id="KW-0472">Membrane</keyword>
<evidence type="ECO:0000313" key="2">
    <source>
        <dbReference type="EMBL" id="MDG3496381.1"/>
    </source>
</evidence>
<dbReference type="Pfam" id="PF05552">
    <property type="entry name" value="MS_channel_1st_1"/>
    <property type="match status" value="4"/>
</dbReference>
<feature type="transmembrane region" description="Helical" evidence="1">
    <location>
        <begin position="309"/>
        <end position="328"/>
    </location>
</feature>
<keyword evidence="1" id="KW-0812">Transmembrane</keyword>
<dbReference type="EMBL" id="VBTY01000179">
    <property type="protein sequence ID" value="MDG3496381.1"/>
    <property type="molecule type" value="Genomic_DNA"/>
</dbReference>
<sequence>MRDFTYFLLAQTTAKSSGIEDLLKPDGLVFQLVFAIAILVGGWVIAIFFSSMTEGLLKRTDIDNKLANWLTGSRSNSLPIEKWAGTTVFWIIILFTLVGFFQYLRLDAVATPLNSLLAQIAAFLPKLGGAAILAGIAWVLATICKAIVARFLRSAQIDNKVNESVGDSTTEAMPLSETLSSALYWFILLLFLPLVLDTLGLVQALQPLQNLVNQILSALPKILKAAMIGGIGWLIAQAVKRIVTNLLATSGADRFLQRWTPNQTEYTLSQVVGNFIYVLILIPTAISTLEALEVGAISRPATAMLDQVLRFLPQVFVASVILTVAYFLGQFARDIISGILTGLGFNNILQWLGFPAIASSSPVDTAIAEDREPTTAPASLPSQTPSQIVGIIIFLAIMLVAIATATDVLQINALTRIVFGVLLVAGQVLSGVVIFAIGLYLANLAFNLISSTGGRQSRILGHAARISIVALITAMALKQMGIASNIVDLAFGLLTGSIAVAIAVAFGLGGKDIASQQLREWLDSFKRND</sequence>
<feature type="transmembrane region" description="Helical" evidence="1">
    <location>
        <begin position="225"/>
        <end position="248"/>
    </location>
</feature>
<feature type="transmembrane region" description="Helical" evidence="1">
    <location>
        <begin position="387"/>
        <end position="405"/>
    </location>
</feature>
<feature type="transmembrane region" description="Helical" evidence="1">
    <location>
        <begin position="268"/>
        <end position="289"/>
    </location>
</feature>
<dbReference type="Proteomes" id="UP001152872">
    <property type="component" value="Unassembled WGS sequence"/>
</dbReference>
<dbReference type="InterPro" id="IPR045275">
    <property type="entry name" value="MscS_archaea/bacteria_type"/>
</dbReference>
<feature type="transmembrane region" description="Helical" evidence="1">
    <location>
        <begin position="489"/>
        <end position="509"/>
    </location>
</feature>
<feature type="transmembrane region" description="Helical" evidence="1">
    <location>
        <begin position="417"/>
        <end position="439"/>
    </location>
</feature>
<dbReference type="GO" id="GO:0008381">
    <property type="term" value="F:mechanosensitive monoatomic ion channel activity"/>
    <property type="evidence" value="ECO:0007669"/>
    <property type="project" value="InterPro"/>
</dbReference>
<feature type="transmembrane region" description="Helical" evidence="1">
    <location>
        <begin position="28"/>
        <end position="49"/>
    </location>
</feature>
<feature type="transmembrane region" description="Helical" evidence="1">
    <location>
        <begin position="83"/>
        <end position="104"/>
    </location>
</feature>
<name>A0A9X4RJ78_9CYAN</name>
<dbReference type="RefSeq" id="WP_009628559.1">
    <property type="nucleotide sequence ID" value="NZ_VBTY01000179.1"/>
</dbReference>
<dbReference type="InterPro" id="IPR008910">
    <property type="entry name" value="MSC_TM_helix"/>
</dbReference>
<dbReference type="NCBIfam" id="NF033912">
    <property type="entry name" value="msc"/>
    <property type="match status" value="1"/>
</dbReference>
<evidence type="ECO:0000256" key="1">
    <source>
        <dbReference type="SAM" id="Phobius"/>
    </source>
</evidence>
<evidence type="ECO:0000313" key="3">
    <source>
        <dbReference type="Proteomes" id="UP001152872"/>
    </source>
</evidence>
<protein>
    <submittedName>
        <fullName evidence="2">Mechanosensitive ion channel</fullName>
    </submittedName>
</protein>
<organism evidence="2 3">
    <name type="scientific">Pseudanabaena catenata USMAC16</name>
    <dbReference type="NCBI Taxonomy" id="1855837"/>
    <lineage>
        <taxon>Bacteria</taxon>
        <taxon>Bacillati</taxon>
        <taxon>Cyanobacteriota</taxon>
        <taxon>Cyanophyceae</taxon>
        <taxon>Pseudanabaenales</taxon>
        <taxon>Pseudanabaenaceae</taxon>
        <taxon>Pseudanabaena</taxon>
    </lineage>
</organism>
<dbReference type="AlphaFoldDB" id="A0A9X4RJ78"/>